<feature type="transmembrane region" description="Helical" evidence="17">
    <location>
        <begin position="100"/>
        <end position="121"/>
    </location>
</feature>
<comment type="function">
    <text evidence="17">Catalyzes the dephosphorylation of undecaprenyl diphosphate (UPP). Confers resistance to bacitracin.</text>
</comment>
<evidence type="ECO:0000256" key="4">
    <source>
        <dbReference type="ARBA" id="ARBA00021581"/>
    </source>
</evidence>
<dbReference type="HAMAP" id="MF_01006">
    <property type="entry name" value="Undec_diphosphatase"/>
    <property type="match status" value="1"/>
</dbReference>
<dbReference type="STRING" id="142842.SAMN02745118_00237"/>
<comment type="miscellaneous">
    <text evidence="17">Bacitracin is thought to be involved in the inhibition of peptidoglycan synthesis by sequestering undecaprenyl diphosphate, thereby reducing the pool of lipid carrier available.</text>
</comment>
<sequence length="259" mass="28449">MSTLESIILGIVQGITEFLPISSSGHLVIFQRLLGLKEPQLIYNVFLHFGTLIAVLIFYWKDIKRLLSLDPKHNKERFLIIMASIPTAIIGFGLKDIFESLFGSILAVGVALVVTGLLLWLVENLDIKFNKSILDLSWFHVILIGIAQGMAITPGVSRSGSTIVAGLLLGLGRKEAARFSFLIFIPAVLGATLLETLDVIQAGVIGINTVALFTGMIISTIVGYLSIKFLLKLLENENLNYFAYYVWGIGVLILILNFN</sequence>
<dbReference type="PANTHER" id="PTHR30622:SF2">
    <property type="entry name" value="UNDECAPRENYL-DIPHOSPHATASE"/>
    <property type="match status" value="1"/>
</dbReference>
<organism evidence="18 19">
    <name type="scientific">Selenihalanaerobacter shriftii</name>
    <dbReference type="NCBI Taxonomy" id="142842"/>
    <lineage>
        <taxon>Bacteria</taxon>
        <taxon>Bacillati</taxon>
        <taxon>Bacillota</taxon>
        <taxon>Clostridia</taxon>
        <taxon>Halanaerobiales</taxon>
        <taxon>Halobacteroidaceae</taxon>
        <taxon>Selenihalanaerobacter</taxon>
    </lineage>
</organism>
<keyword evidence="6 17" id="KW-0812">Transmembrane</keyword>
<dbReference type="InterPro" id="IPR003824">
    <property type="entry name" value="UppP"/>
</dbReference>
<evidence type="ECO:0000256" key="17">
    <source>
        <dbReference type="HAMAP-Rule" id="MF_01006"/>
    </source>
</evidence>
<dbReference type="EC" id="3.6.1.27" evidence="3 17"/>
<evidence type="ECO:0000256" key="9">
    <source>
        <dbReference type="ARBA" id="ARBA00022984"/>
    </source>
</evidence>
<proteinExistence type="inferred from homology"/>
<evidence type="ECO:0000256" key="3">
    <source>
        <dbReference type="ARBA" id="ARBA00012374"/>
    </source>
</evidence>
<dbReference type="GO" id="GO:0050380">
    <property type="term" value="F:undecaprenyl-diphosphatase activity"/>
    <property type="evidence" value="ECO:0007669"/>
    <property type="project" value="UniProtKB-UniRule"/>
</dbReference>
<evidence type="ECO:0000256" key="15">
    <source>
        <dbReference type="ARBA" id="ARBA00032932"/>
    </source>
</evidence>
<name>A0A1T4JMU1_9FIRM</name>
<evidence type="ECO:0000256" key="16">
    <source>
        <dbReference type="ARBA" id="ARBA00047594"/>
    </source>
</evidence>
<feature type="transmembrane region" description="Helical" evidence="17">
    <location>
        <begin position="206"/>
        <end position="227"/>
    </location>
</feature>
<feature type="transmembrane region" description="Helical" evidence="17">
    <location>
        <begin position="133"/>
        <end position="156"/>
    </location>
</feature>
<feature type="transmembrane region" description="Helical" evidence="17">
    <location>
        <begin position="7"/>
        <end position="29"/>
    </location>
</feature>
<dbReference type="GO" id="GO:0046677">
    <property type="term" value="P:response to antibiotic"/>
    <property type="evidence" value="ECO:0007669"/>
    <property type="project" value="UniProtKB-UniRule"/>
</dbReference>
<keyword evidence="5 17" id="KW-1003">Cell membrane</keyword>
<feature type="transmembrane region" description="Helical" evidence="17">
    <location>
        <begin position="41"/>
        <end position="58"/>
    </location>
</feature>
<feature type="transmembrane region" description="Helical" evidence="17">
    <location>
        <begin position="78"/>
        <end position="94"/>
    </location>
</feature>
<evidence type="ECO:0000256" key="8">
    <source>
        <dbReference type="ARBA" id="ARBA00022960"/>
    </source>
</evidence>
<comment type="similarity">
    <text evidence="2 17">Belongs to the UppP family.</text>
</comment>
<feature type="transmembrane region" description="Helical" evidence="17">
    <location>
        <begin position="176"/>
        <end position="194"/>
    </location>
</feature>
<evidence type="ECO:0000313" key="19">
    <source>
        <dbReference type="Proteomes" id="UP000190625"/>
    </source>
</evidence>
<dbReference type="GO" id="GO:0008360">
    <property type="term" value="P:regulation of cell shape"/>
    <property type="evidence" value="ECO:0007669"/>
    <property type="project" value="UniProtKB-KW"/>
</dbReference>
<dbReference type="Proteomes" id="UP000190625">
    <property type="component" value="Unassembled WGS sequence"/>
</dbReference>
<feature type="transmembrane region" description="Helical" evidence="17">
    <location>
        <begin position="239"/>
        <end position="258"/>
    </location>
</feature>
<protein>
    <recommendedName>
        <fullName evidence="4 17">Undecaprenyl-diphosphatase</fullName>
        <ecNumber evidence="3 17">3.6.1.27</ecNumber>
    </recommendedName>
    <alternativeName>
        <fullName evidence="15 17">Bacitracin resistance protein</fullName>
    </alternativeName>
    <alternativeName>
        <fullName evidence="14 17">Undecaprenyl pyrophosphate phosphatase</fullName>
    </alternativeName>
</protein>
<dbReference type="OrthoDB" id="9808289at2"/>
<keyword evidence="13 17" id="KW-0961">Cell wall biogenesis/degradation</keyword>
<comment type="subcellular location">
    <subcellularLocation>
        <location evidence="1 17">Cell membrane</location>
        <topology evidence="1 17">Multi-pass membrane protein</topology>
    </subcellularLocation>
</comment>
<evidence type="ECO:0000256" key="11">
    <source>
        <dbReference type="ARBA" id="ARBA00023136"/>
    </source>
</evidence>
<keyword evidence="7 17" id="KW-0378">Hydrolase</keyword>
<dbReference type="GO" id="GO:0005886">
    <property type="term" value="C:plasma membrane"/>
    <property type="evidence" value="ECO:0007669"/>
    <property type="project" value="UniProtKB-SubCell"/>
</dbReference>
<comment type="catalytic activity">
    <reaction evidence="16 17">
        <text>di-trans,octa-cis-undecaprenyl diphosphate + H2O = di-trans,octa-cis-undecaprenyl phosphate + phosphate + H(+)</text>
        <dbReference type="Rhea" id="RHEA:28094"/>
        <dbReference type="ChEBI" id="CHEBI:15377"/>
        <dbReference type="ChEBI" id="CHEBI:15378"/>
        <dbReference type="ChEBI" id="CHEBI:43474"/>
        <dbReference type="ChEBI" id="CHEBI:58405"/>
        <dbReference type="ChEBI" id="CHEBI:60392"/>
        <dbReference type="EC" id="3.6.1.27"/>
    </reaction>
</comment>
<keyword evidence="19" id="KW-1185">Reference proteome</keyword>
<dbReference type="GO" id="GO:0071555">
    <property type="term" value="P:cell wall organization"/>
    <property type="evidence" value="ECO:0007669"/>
    <property type="project" value="UniProtKB-KW"/>
</dbReference>
<keyword evidence="11 17" id="KW-0472">Membrane</keyword>
<evidence type="ECO:0000256" key="2">
    <source>
        <dbReference type="ARBA" id="ARBA00010621"/>
    </source>
</evidence>
<dbReference type="GO" id="GO:0009252">
    <property type="term" value="P:peptidoglycan biosynthetic process"/>
    <property type="evidence" value="ECO:0007669"/>
    <property type="project" value="UniProtKB-KW"/>
</dbReference>
<evidence type="ECO:0000256" key="10">
    <source>
        <dbReference type="ARBA" id="ARBA00022989"/>
    </source>
</evidence>
<evidence type="ECO:0000313" key="18">
    <source>
        <dbReference type="EMBL" id="SJZ31509.1"/>
    </source>
</evidence>
<keyword evidence="10 17" id="KW-1133">Transmembrane helix</keyword>
<evidence type="ECO:0000256" key="7">
    <source>
        <dbReference type="ARBA" id="ARBA00022801"/>
    </source>
</evidence>
<dbReference type="RefSeq" id="WP_078808762.1">
    <property type="nucleotide sequence ID" value="NZ_FUWM01000003.1"/>
</dbReference>
<evidence type="ECO:0000256" key="5">
    <source>
        <dbReference type="ARBA" id="ARBA00022475"/>
    </source>
</evidence>
<reference evidence="19" key="1">
    <citation type="submission" date="2017-02" db="EMBL/GenBank/DDBJ databases">
        <authorList>
            <person name="Varghese N."/>
            <person name="Submissions S."/>
        </authorList>
    </citation>
    <scope>NUCLEOTIDE SEQUENCE [LARGE SCALE GENOMIC DNA]</scope>
    <source>
        <strain evidence="19">ATCC BAA-73</strain>
    </source>
</reference>
<keyword evidence="12 17" id="KW-0046">Antibiotic resistance</keyword>
<evidence type="ECO:0000256" key="12">
    <source>
        <dbReference type="ARBA" id="ARBA00023251"/>
    </source>
</evidence>
<accession>A0A1T4JMU1</accession>
<dbReference type="PANTHER" id="PTHR30622">
    <property type="entry name" value="UNDECAPRENYL-DIPHOSPHATASE"/>
    <property type="match status" value="1"/>
</dbReference>
<evidence type="ECO:0000256" key="14">
    <source>
        <dbReference type="ARBA" id="ARBA00032707"/>
    </source>
</evidence>
<keyword evidence="8 17" id="KW-0133">Cell shape</keyword>
<evidence type="ECO:0000256" key="6">
    <source>
        <dbReference type="ARBA" id="ARBA00022692"/>
    </source>
</evidence>
<evidence type="ECO:0000256" key="13">
    <source>
        <dbReference type="ARBA" id="ARBA00023316"/>
    </source>
</evidence>
<gene>
    <name evidence="17" type="primary">uppP</name>
    <name evidence="18" type="ORF">SAMN02745118_00237</name>
</gene>
<dbReference type="EMBL" id="FUWM01000003">
    <property type="protein sequence ID" value="SJZ31509.1"/>
    <property type="molecule type" value="Genomic_DNA"/>
</dbReference>
<dbReference type="Pfam" id="PF02673">
    <property type="entry name" value="BacA"/>
    <property type="match status" value="1"/>
</dbReference>
<keyword evidence="9 17" id="KW-0573">Peptidoglycan synthesis</keyword>
<evidence type="ECO:0000256" key="1">
    <source>
        <dbReference type="ARBA" id="ARBA00004651"/>
    </source>
</evidence>
<dbReference type="AlphaFoldDB" id="A0A1T4JMU1"/>